<feature type="domain" description="HTH myb-type" evidence="9">
    <location>
        <begin position="86"/>
        <end position="142"/>
    </location>
</feature>
<feature type="compositionally biased region" description="Low complexity" evidence="6">
    <location>
        <begin position="293"/>
        <end position="304"/>
    </location>
</feature>
<reference evidence="11" key="2">
    <citation type="submission" date="2025-08" db="UniProtKB">
        <authorList>
            <consortium name="RefSeq"/>
        </authorList>
    </citation>
    <scope>IDENTIFICATION</scope>
    <source>
        <tissue evidence="11">Young leaves</tissue>
    </source>
</reference>
<dbReference type="GO" id="GO:0009723">
    <property type="term" value="P:response to ethylene"/>
    <property type="evidence" value="ECO:0007669"/>
    <property type="project" value="TreeGrafter"/>
</dbReference>
<evidence type="ECO:0000256" key="6">
    <source>
        <dbReference type="SAM" id="MobiDB-lite"/>
    </source>
</evidence>
<dbReference type="CDD" id="cd00167">
    <property type="entry name" value="SANT"/>
    <property type="match status" value="1"/>
</dbReference>
<dbReference type="GO" id="GO:0009739">
    <property type="term" value="P:response to gibberellin"/>
    <property type="evidence" value="ECO:0007669"/>
    <property type="project" value="TreeGrafter"/>
</dbReference>
<dbReference type="FunFam" id="1.10.10.60:FF:000009">
    <property type="entry name" value="transcription factor MYB1R1"/>
    <property type="match status" value="1"/>
</dbReference>
<dbReference type="GO" id="GO:0009744">
    <property type="term" value="P:response to sucrose"/>
    <property type="evidence" value="ECO:0007669"/>
    <property type="project" value="UniProtKB-ARBA"/>
</dbReference>
<dbReference type="PANTHER" id="PTHR44191">
    <property type="entry name" value="TRANSCRIPTION FACTOR KUA1"/>
    <property type="match status" value="1"/>
</dbReference>
<keyword evidence="3" id="KW-0238">DNA-binding</keyword>
<dbReference type="OrthoDB" id="118550at2759"/>
<keyword evidence="10" id="KW-1185">Reference proteome</keyword>
<protein>
    <submittedName>
        <fullName evidence="11">Transcription factor MYBS3-like isoform X1</fullName>
    </submittedName>
</protein>
<evidence type="ECO:0000259" key="9">
    <source>
        <dbReference type="PROSITE" id="PS51294"/>
    </source>
</evidence>
<dbReference type="InterPro" id="IPR017930">
    <property type="entry name" value="Myb_dom"/>
</dbReference>
<evidence type="ECO:0000313" key="11">
    <source>
        <dbReference type="RefSeq" id="XP_008796132.1"/>
    </source>
</evidence>
<dbReference type="PROSITE" id="PS50090">
    <property type="entry name" value="MYB_LIKE"/>
    <property type="match status" value="1"/>
</dbReference>
<evidence type="ECO:0000256" key="5">
    <source>
        <dbReference type="ARBA" id="ARBA00023242"/>
    </source>
</evidence>
<feature type="compositionally biased region" description="Low complexity" evidence="6">
    <location>
        <begin position="49"/>
        <end position="69"/>
    </location>
</feature>
<feature type="region of interest" description="Disordered" evidence="6">
    <location>
        <begin position="287"/>
        <end position="319"/>
    </location>
</feature>
<dbReference type="PROSITE" id="PS51293">
    <property type="entry name" value="SANT"/>
    <property type="match status" value="1"/>
</dbReference>
<reference evidence="10" key="1">
    <citation type="journal article" date="2019" name="Nat. Commun.">
        <title>Genome-wide association mapping of date palm fruit traits.</title>
        <authorList>
            <person name="Hazzouri K.M."/>
            <person name="Gros-Balthazard M."/>
            <person name="Flowers J.M."/>
            <person name="Copetti D."/>
            <person name="Lemansour A."/>
            <person name="Lebrun M."/>
            <person name="Masmoudi K."/>
            <person name="Ferrand S."/>
            <person name="Dhar M.I."/>
            <person name="Fresquez Z.A."/>
            <person name="Rosas U."/>
            <person name="Zhang J."/>
            <person name="Talag J."/>
            <person name="Lee S."/>
            <person name="Kudrna D."/>
            <person name="Powell R.F."/>
            <person name="Leitch I.J."/>
            <person name="Krueger R.R."/>
            <person name="Wing R.A."/>
            <person name="Amiri K.M.A."/>
            <person name="Purugganan M.D."/>
        </authorList>
    </citation>
    <scope>NUCLEOTIDE SEQUENCE [LARGE SCALE GENOMIC DNA]</scope>
    <source>
        <strain evidence="10">cv. Khalas</strain>
    </source>
</reference>
<dbReference type="PANTHER" id="PTHR44191:SF26">
    <property type="entry name" value="TRANSCRIPTION FACTOR KUA1"/>
    <property type="match status" value="1"/>
</dbReference>
<organism evidence="10 11">
    <name type="scientific">Phoenix dactylifera</name>
    <name type="common">Date palm</name>
    <dbReference type="NCBI Taxonomy" id="42345"/>
    <lineage>
        <taxon>Eukaryota</taxon>
        <taxon>Viridiplantae</taxon>
        <taxon>Streptophyta</taxon>
        <taxon>Embryophyta</taxon>
        <taxon>Tracheophyta</taxon>
        <taxon>Spermatophyta</taxon>
        <taxon>Magnoliopsida</taxon>
        <taxon>Liliopsida</taxon>
        <taxon>Arecaceae</taxon>
        <taxon>Coryphoideae</taxon>
        <taxon>Phoeniceae</taxon>
        <taxon>Phoenix</taxon>
    </lineage>
</organism>
<evidence type="ECO:0000259" key="8">
    <source>
        <dbReference type="PROSITE" id="PS51293"/>
    </source>
</evidence>
<dbReference type="InterPro" id="IPR001005">
    <property type="entry name" value="SANT/Myb"/>
</dbReference>
<dbReference type="InterPro" id="IPR052245">
    <property type="entry name" value="Plant_Stress_Dev_TF"/>
</dbReference>
<dbReference type="RefSeq" id="XP_008796132.1">
    <property type="nucleotide sequence ID" value="XM_008797910.4"/>
</dbReference>
<keyword evidence="2" id="KW-0805">Transcription regulation</keyword>
<dbReference type="Pfam" id="PF00249">
    <property type="entry name" value="Myb_DNA-binding"/>
    <property type="match status" value="1"/>
</dbReference>
<feature type="compositionally biased region" description="Polar residues" evidence="6">
    <location>
        <begin position="305"/>
        <end position="319"/>
    </location>
</feature>
<name>A0A8B7CCD8_PHODC</name>
<dbReference type="NCBIfam" id="TIGR01557">
    <property type="entry name" value="myb_SHAQKYF"/>
    <property type="match status" value="1"/>
</dbReference>
<proteinExistence type="predicted"/>
<dbReference type="SMART" id="SM00717">
    <property type="entry name" value="SANT"/>
    <property type="match status" value="1"/>
</dbReference>
<sequence>MTRRCSHCCHNGHNSRTCPNRGGVKIFGVRLTDGSIRKSASMGNLSHLAASSASPPDGPDPGAAPAAAAEGYASEDFVQGSSSSCRDRKKGVPWTKDEHKMFLLGLQKLGKGDWRGIARNYVVSRTPTQVASHAQKYFIRQTNLTRRKRRSSLFDMVPDEVTDLFSEHPVEPQPTPMNCEEPEMQCSKPPSEPPAMDEEAKSKHSDNPVVETADPEPETLQCSYPVIPPAYFSPFFQFYIPCWPGYQTDASEKQGHEIVKPTAMHPRTPIDIDELVGMSKLSIEEPMGERAPLSLSSNLLGGSSRQSAFHANPSTRTQA</sequence>
<dbReference type="GO" id="GO:0005634">
    <property type="term" value="C:nucleus"/>
    <property type="evidence" value="ECO:0007669"/>
    <property type="project" value="UniProtKB-SubCell"/>
</dbReference>
<evidence type="ECO:0000313" key="10">
    <source>
        <dbReference type="Proteomes" id="UP000228380"/>
    </source>
</evidence>
<feature type="domain" description="SANT" evidence="8">
    <location>
        <begin position="94"/>
        <end position="142"/>
    </location>
</feature>
<dbReference type="Gene3D" id="1.10.10.60">
    <property type="entry name" value="Homeodomain-like"/>
    <property type="match status" value="1"/>
</dbReference>
<dbReference type="InterPro" id="IPR006447">
    <property type="entry name" value="Myb_dom_plants"/>
</dbReference>
<dbReference type="InterPro" id="IPR009057">
    <property type="entry name" value="Homeodomain-like_sf"/>
</dbReference>
<gene>
    <name evidence="11" type="primary">LOC103711667</name>
</gene>
<evidence type="ECO:0000259" key="7">
    <source>
        <dbReference type="PROSITE" id="PS50090"/>
    </source>
</evidence>
<keyword evidence="4" id="KW-0804">Transcription</keyword>
<dbReference type="AlphaFoldDB" id="A0A8B7CCD8"/>
<evidence type="ECO:0000256" key="4">
    <source>
        <dbReference type="ARBA" id="ARBA00023163"/>
    </source>
</evidence>
<dbReference type="KEGG" id="pda:103711667"/>
<evidence type="ECO:0000256" key="2">
    <source>
        <dbReference type="ARBA" id="ARBA00023015"/>
    </source>
</evidence>
<evidence type="ECO:0000256" key="1">
    <source>
        <dbReference type="ARBA" id="ARBA00004123"/>
    </source>
</evidence>
<dbReference type="SUPFAM" id="SSF46689">
    <property type="entry name" value="Homeodomain-like"/>
    <property type="match status" value="1"/>
</dbReference>
<dbReference type="PROSITE" id="PS51294">
    <property type="entry name" value="HTH_MYB"/>
    <property type="match status" value="1"/>
</dbReference>
<dbReference type="GO" id="GO:0006355">
    <property type="term" value="P:regulation of DNA-templated transcription"/>
    <property type="evidence" value="ECO:0007669"/>
    <property type="project" value="UniProtKB-ARBA"/>
</dbReference>
<dbReference type="GeneID" id="103711667"/>
<feature type="region of interest" description="Disordered" evidence="6">
    <location>
        <begin position="47"/>
        <end position="69"/>
    </location>
</feature>
<feature type="region of interest" description="Disordered" evidence="6">
    <location>
        <begin position="166"/>
        <end position="217"/>
    </location>
</feature>
<evidence type="ECO:0000256" key="3">
    <source>
        <dbReference type="ARBA" id="ARBA00023125"/>
    </source>
</evidence>
<keyword evidence="5" id="KW-0539">Nucleus</keyword>
<feature type="domain" description="Myb-like" evidence="7">
    <location>
        <begin position="86"/>
        <end position="138"/>
    </location>
</feature>
<dbReference type="InterPro" id="IPR017884">
    <property type="entry name" value="SANT_dom"/>
</dbReference>
<accession>A0A8B7CCD8</accession>
<comment type="subcellular location">
    <subcellularLocation>
        <location evidence="1">Nucleus</location>
    </subcellularLocation>
</comment>
<dbReference type="GO" id="GO:0003677">
    <property type="term" value="F:DNA binding"/>
    <property type="evidence" value="ECO:0007669"/>
    <property type="project" value="UniProtKB-KW"/>
</dbReference>
<dbReference type="Proteomes" id="UP000228380">
    <property type="component" value="Chromosome 5"/>
</dbReference>